<dbReference type="InterPro" id="IPR015855">
    <property type="entry name" value="ABC_transpr_MalK-like"/>
</dbReference>
<dbReference type="InterPro" id="IPR003593">
    <property type="entry name" value="AAA+_ATPase"/>
</dbReference>
<dbReference type="NCBIfam" id="NF008653">
    <property type="entry name" value="PRK11650.1"/>
    <property type="match status" value="1"/>
</dbReference>
<dbReference type="InterPro" id="IPR047641">
    <property type="entry name" value="ABC_transpr_MalK/UgpC-like"/>
</dbReference>
<keyword evidence="3 5" id="KW-0067">ATP-binding</keyword>
<dbReference type="PROSITE" id="PS00211">
    <property type="entry name" value="ABC_TRANSPORTER_1"/>
    <property type="match status" value="1"/>
</dbReference>
<evidence type="ECO:0000256" key="1">
    <source>
        <dbReference type="ARBA" id="ARBA00022448"/>
    </source>
</evidence>
<dbReference type="PANTHER" id="PTHR43875:SF1">
    <property type="entry name" value="OSMOPROTECTIVE COMPOUNDS UPTAKE ATP-BINDING PROTEIN GGTA"/>
    <property type="match status" value="1"/>
</dbReference>
<dbReference type="SMART" id="SM00382">
    <property type="entry name" value="AAA"/>
    <property type="match status" value="1"/>
</dbReference>
<accession>A0ABW4KLE8</accession>
<dbReference type="RefSeq" id="WP_380776948.1">
    <property type="nucleotide sequence ID" value="NZ_JBHUEO010000122.1"/>
</dbReference>
<dbReference type="EMBL" id="JBHUEO010000122">
    <property type="protein sequence ID" value="MFD1708977.1"/>
    <property type="molecule type" value="Genomic_DNA"/>
</dbReference>
<dbReference type="PROSITE" id="PS50893">
    <property type="entry name" value="ABC_TRANSPORTER_2"/>
    <property type="match status" value="1"/>
</dbReference>
<dbReference type="InterPro" id="IPR013611">
    <property type="entry name" value="Transp-assoc_OB_typ2"/>
</dbReference>
<dbReference type="Gene3D" id="3.40.50.300">
    <property type="entry name" value="P-loop containing nucleotide triphosphate hydrolases"/>
    <property type="match status" value="1"/>
</dbReference>
<keyword evidence="2" id="KW-0547">Nucleotide-binding</keyword>
<evidence type="ECO:0000256" key="3">
    <source>
        <dbReference type="ARBA" id="ARBA00022840"/>
    </source>
</evidence>
<evidence type="ECO:0000259" key="4">
    <source>
        <dbReference type="PROSITE" id="PS50893"/>
    </source>
</evidence>
<protein>
    <submittedName>
        <fullName evidence="5">ABC transporter ATP-binding protein</fullName>
    </submittedName>
</protein>
<dbReference type="Gene3D" id="2.40.50.140">
    <property type="entry name" value="Nucleic acid-binding proteins"/>
    <property type="match status" value="1"/>
</dbReference>
<comment type="caution">
    <text evidence="5">The sequence shown here is derived from an EMBL/GenBank/DDBJ whole genome shotgun (WGS) entry which is preliminary data.</text>
</comment>
<dbReference type="PANTHER" id="PTHR43875">
    <property type="entry name" value="MALTODEXTRIN IMPORT ATP-BINDING PROTEIN MSMX"/>
    <property type="match status" value="1"/>
</dbReference>
<keyword evidence="6" id="KW-1185">Reference proteome</keyword>
<feature type="domain" description="ABC transporter" evidence="4">
    <location>
        <begin position="4"/>
        <end position="236"/>
    </location>
</feature>
<evidence type="ECO:0000313" key="6">
    <source>
        <dbReference type="Proteomes" id="UP001597301"/>
    </source>
</evidence>
<sequence length="373" mass="42187">MSKIQLRNVYKKYDGSDEYSVKNFNMDIEEKEFIVLVGPSGCGKSTSLRMITGLEDISEGDLFIDGQRANDVEPKKRGISMVFQNYALYPHMNVFENMAFGLRRQKVPKAEVKRKVEEAAETLGLTNLLKRKPKELSGGQRQRVALGRAIVRNSSIFLMDEPLSNLDAKLRVHMRTEIIRLHRQLGTTTIYVTHDQTEAMTMATRIVIMKDGEVQQIGTPAEVYETPENIFVASFIGMPGMNFLEGQVEGNRFAFGPGKAFQIFSMSQQRLVKENGSKPVILGIRPEDLTISAQETSMRGEVELIERNGADMIVHTCVANQPIIIRCKANNDLRIGDKVHLEMDESSIHLFDKQTKKRLRNDHVYTETLLTSS</sequence>
<dbReference type="InterPro" id="IPR003439">
    <property type="entry name" value="ABC_transporter-like_ATP-bd"/>
</dbReference>
<dbReference type="InterPro" id="IPR027417">
    <property type="entry name" value="P-loop_NTPase"/>
</dbReference>
<dbReference type="Pfam" id="PF08402">
    <property type="entry name" value="TOBE_2"/>
    <property type="match status" value="1"/>
</dbReference>
<dbReference type="InterPro" id="IPR017871">
    <property type="entry name" value="ABC_transporter-like_CS"/>
</dbReference>
<keyword evidence="1" id="KW-0813">Transport</keyword>
<dbReference type="GO" id="GO:0005524">
    <property type="term" value="F:ATP binding"/>
    <property type="evidence" value="ECO:0007669"/>
    <property type="project" value="UniProtKB-KW"/>
</dbReference>
<dbReference type="InterPro" id="IPR008995">
    <property type="entry name" value="Mo/tungstate-bd_C_term_dom"/>
</dbReference>
<name>A0ABW4KLE8_9BACI</name>
<reference evidence="6" key="1">
    <citation type="journal article" date="2019" name="Int. J. Syst. Evol. Microbiol.">
        <title>The Global Catalogue of Microorganisms (GCM) 10K type strain sequencing project: providing services to taxonomists for standard genome sequencing and annotation.</title>
        <authorList>
            <consortium name="The Broad Institute Genomics Platform"/>
            <consortium name="The Broad Institute Genome Sequencing Center for Infectious Disease"/>
            <person name="Wu L."/>
            <person name="Ma J."/>
        </authorList>
    </citation>
    <scope>NUCLEOTIDE SEQUENCE [LARGE SCALE GENOMIC DNA]</scope>
    <source>
        <strain evidence="6">CGMCC 1.12295</strain>
    </source>
</reference>
<dbReference type="InterPro" id="IPR012340">
    <property type="entry name" value="NA-bd_OB-fold"/>
</dbReference>
<dbReference type="SUPFAM" id="SSF52540">
    <property type="entry name" value="P-loop containing nucleoside triphosphate hydrolases"/>
    <property type="match status" value="1"/>
</dbReference>
<proteinExistence type="predicted"/>
<organism evidence="5 6">
    <name type="scientific">Siminovitchia sediminis</name>
    <dbReference type="NCBI Taxonomy" id="1274353"/>
    <lineage>
        <taxon>Bacteria</taxon>
        <taxon>Bacillati</taxon>
        <taxon>Bacillota</taxon>
        <taxon>Bacilli</taxon>
        <taxon>Bacillales</taxon>
        <taxon>Bacillaceae</taxon>
        <taxon>Siminovitchia</taxon>
    </lineage>
</organism>
<dbReference type="Pfam" id="PF00005">
    <property type="entry name" value="ABC_tran"/>
    <property type="match status" value="1"/>
</dbReference>
<dbReference type="SUPFAM" id="SSF50331">
    <property type="entry name" value="MOP-like"/>
    <property type="match status" value="1"/>
</dbReference>
<gene>
    <name evidence="5" type="ORF">ACFSCZ_20135</name>
</gene>
<dbReference type="Proteomes" id="UP001597301">
    <property type="component" value="Unassembled WGS sequence"/>
</dbReference>
<evidence type="ECO:0000313" key="5">
    <source>
        <dbReference type="EMBL" id="MFD1708977.1"/>
    </source>
</evidence>
<evidence type="ECO:0000256" key="2">
    <source>
        <dbReference type="ARBA" id="ARBA00022741"/>
    </source>
</evidence>
<dbReference type="CDD" id="cd03301">
    <property type="entry name" value="ABC_MalK_N"/>
    <property type="match status" value="1"/>
</dbReference>
<dbReference type="Gene3D" id="2.40.50.100">
    <property type="match status" value="1"/>
</dbReference>